<dbReference type="Gene3D" id="3.30.70.1020">
    <property type="entry name" value="Trehalose-6-phosphate phosphatase related protein, domain 2"/>
    <property type="match status" value="1"/>
</dbReference>
<dbReference type="NCBIfam" id="TIGR02400">
    <property type="entry name" value="trehalose_OtsA"/>
    <property type="match status" value="1"/>
</dbReference>
<evidence type="ECO:0000256" key="5">
    <source>
        <dbReference type="ARBA" id="ARBA00011881"/>
    </source>
</evidence>
<dbReference type="PANTHER" id="PTHR10788">
    <property type="entry name" value="TREHALOSE-6-PHOSPHATE SYNTHASE"/>
    <property type="match status" value="1"/>
</dbReference>
<dbReference type="InterPro" id="IPR006379">
    <property type="entry name" value="HAD-SF_hydro_IIB"/>
</dbReference>
<dbReference type="InterPro" id="IPR023214">
    <property type="entry name" value="HAD_sf"/>
</dbReference>
<keyword evidence="7" id="KW-0808">Transferase</keyword>
<comment type="subunit">
    <text evidence="5">Homotetramer.</text>
</comment>
<dbReference type="AlphaFoldDB" id="A0AAW9RXA9"/>
<evidence type="ECO:0000313" key="10">
    <source>
        <dbReference type="EMBL" id="MEN7549509.1"/>
    </source>
</evidence>
<evidence type="ECO:0000256" key="8">
    <source>
        <dbReference type="ARBA" id="ARBA00048039"/>
    </source>
</evidence>
<dbReference type="Gene3D" id="3.40.50.1000">
    <property type="entry name" value="HAD superfamily/HAD-like"/>
    <property type="match status" value="1"/>
</dbReference>
<dbReference type="NCBIfam" id="TIGR00685">
    <property type="entry name" value="T6PP"/>
    <property type="match status" value="1"/>
</dbReference>
<dbReference type="GO" id="GO:0003825">
    <property type="term" value="F:alpha,alpha-trehalose-phosphate synthase (UDP-forming) activity"/>
    <property type="evidence" value="ECO:0007669"/>
    <property type="project" value="UniProtKB-UniRule"/>
</dbReference>
<evidence type="ECO:0000256" key="1">
    <source>
        <dbReference type="ARBA" id="ARBA00005199"/>
    </source>
</evidence>
<dbReference type="Pfam" id="PF00982">
    <property type="entry name" value="Glyco_transf_20"/>
    <property type="match status" value="1"/>
</dbReference>
<reference evidence="10 11" key="1">
    <citation type="submission" date="2024-04" db="EMBL/GenBank/DDBJ databases">
        <title>Novel genus in family Flammeovirgaceae.</title>
        <authorList>
            <person name="Nguyen T.H."/>
            <person name="Vuong T.Q."/>
            <person name="Le H."/>
            <person name="Kim S.-G."/>
        </authorList>
    </citation>
    <scope>NUCLEOTIDE SEQUENCE [LARGE SCALE GENOMIC DNA]</scope>
    <source>
        <strain evidence="10 11">JCM 23209</strain>
    </source>
</reference>
<dbReference type="SUPFAM" id="SSF53756">
    <property type="entry name" value="UDP-Glycosyltransferase/glycogen phosphorylase"/>
    <property type="match status" value="1"/>
</dbReference>
<dbReference type="NCBIfam" id="TIGR01484">
    <property type="entry name" value="HAD-SF-IIB"/>
    <property type="match status" value="1"/>
</dbReference>
<dbReference type="RefSeq" id="WP_346822288.1">
    <property type="nucleotide sequence ID" value="NZ_JBDKWZ010000009.1"/>
</dbReference>
<dbReference type="Pfam" id="PF02358">
    <property type="entry name" value="Trehalose_PPase"/>
    <property type="match status" value="1"/>
</dbReference>
<evidence type="ECO:0000313" key="11">
    <source>
        <dbReference type="Proteomes" id="UP001403385"/>
    </source>
</evidence>
<evidence type="ECO:0000256" key="7">
    <source>
        <dbReference type="ARBA" id="ARBA00022679"/>
    </source>
</evidence>
<dbReference type="InterPro" id="IPR036412">
    <property type="entry name" value="HAD-like_sf"/>
</dbReference>
<dbReference type="Proteomes" id="UP001403385">
    <property type="component" value="Unassembled WGS sequence"/>
</dbReference>
<name>A0AAW9RXA9_9BACT</name>
<accession>A0AAW9RXA9</accession>
<evidence type="ECO:0000256" key="3">
    <source>
        <dbReference type="ARBA" id="ARBA00006330"/>
    </source>
</evidence>
<keyword evidence="11" id="KW-1185">Reference proteome</keyword>
<dbReference type="GO" id="GO:0005829">
    <property type="term" value="C:cytosol"/>
    <property type="evidence" value="ECO:0007669"/>
    <property type="project" value="TreeGrafter"/>
</dbReference>
<dbReference type="InterPro" id="IPR003337">
    <property type="entry name" value="Trehalose_PPase"/>
</dbReference>
<evidence type="ECO:0000256" key="2">
    <source>
        <dbReference type="ARBA" id="ARBA00005409"/>
    </source>
</evidence>
<dbReference type="InterPro" id="IPR012766">
    <property type="entry name" value="Trehalose_OtsA"/>
</dbReference>
<dbReference type="GO" id="GO:0005992">
    <property type="term" value="P:trehalose biosynthetic process"/>
    <property type="evidence" value="ECO:0007669"/>
    <property type="project" value="UniProtKB-UniRule"/>
</dbReference>
<comment type="similarity">
    <text evidence="2">In the N-terminal section; belongs to the glycosyltransferase 20 family.</text>
</comment>
<evidence type="ECO:0000256" key="4">
    <source>
        <dbReference type="ARBA" id="ARBA00008799"/>
    </source>
</evidence>
<comment type="similarity">
    <text evidence="4">Belongs to the glycosyltransferase 20 family.</text>
</comment>
<comment type="catalytic activity">
    <reaction evidence="8">
        <text>D-glucose 6-phosphate + UDP-alpha-D-glucose = alpha,alpha-trehalose 6-phosphate + UDP + H(+)</text>
        <dbReference type="Rhea" id="RHEA:18889"/>
        <dbReference type="ChEBI" id="CHEBI:15378"/>
        <dbReference type="ChEBI" id="CHEBI:58223"/>
        <dbReference type="ChEBI" id="CHEBI:58429"/>
        <dbReference type="ChEBI" id="CHEBI:58885"/>
        <dbReference type="ChEBI" id="CHEBI:61548"/>
        <dbReference type="EC" id="2.4.1.15"/>
    </reaction>
</comment>
<dbReference type="CDD" id="cd03788">
    <property type="entry name" value="GT20_TPS"/>
    <property type="match status" value="1"/>
</dbReference>
<proteinExistence type="inferred from homology"/>
<dbReference type="EC" id="2.4.1.15" evidence="9"/>
<protein>
    <recommendedName>
        <fullName evidence="9">Alpha,alpha-trehalose-phosphate synthase</fullName>
        <ecNumber evidence="9">2.4.1.15</ecNumber>
    </recommendedName>
</protein>
<dbReference type="NCBIfam" id="NF011071">
    <property type="entry name" value="PRK14501.1"/>
    <property type="match status" value="1"/>
</dbReference>
<gene>
    <name evidence="10" type="ORF">AAG747_16415</name>
</gene>
<dbReference type="PANTHER" id="PTHR10788:SF106">
    <property type="entry name" value="BCDNA.GH08860"/>
    <property type="match status" value="1"/>
</dbReference>
<dbReference type="FunFam" id="3.30.70.1020:FF:000001">
    <property type="entry name" value="Alpha,alpha-trehalose-phosphate synthase [UDP-forming] 1"/>
    <property type="match status" value="1"/>
</dbReference>
<dbReference type="InterPro" id="IPR001830">
    <property type="entry name" value="Glyco_trans_20"/>
</dbReference>
<dbReference type="SUPFAM" id="SSF56784">
    <property type="entry name" value="HAD-like"/>
    <property type="match status" value="1"/>
</dbReference>
<comment type="similarity">
    <text evidence="3">In the C-terminal section; belongs to the trehalose phosphatase family.</text>
</comment>
<dbReference type="GO" id="GO:0004805">
    <property type="term" value="F:trehalose-phosphatase activity"/>
    <property type="evidence" value="ECO:0007669"/>
    <property type="project" value="TreeGrafter"/>
</dbReference>
<dbReference type="CDD" id="cd01627">
    <property type="entry name" value="HAD_TPP"/>
    <property type="match status" value="1"/>
</dbReference>
<evidence type="ECO:0000256" key="9">
    <source>
        <dbReference type="NCBIfam" id="TIGR02400"/>
    </source>
</evidence>
<comment type="pathway">
    <text evidence="1">Glycan biosynthesis; trehalose biosynthesis.</text>
</comment>
<dbReference type="EMBL" id="JBDKWZ010000009">
    <property type="protein sequence ID" value="MEN7549509.1"/>
    <property type="molecule type" value="Genomic_DNA"/>
</dbReference>
<keyword evidence="6" id="KW-0328">Glycosyltransferase</keyword>
<dbReference type="Gene3D" id="3.40.50.2000">
    <property type="entry name" value="Glycogen Phosphorylase B"/>
    <property type="match status" value="2"/>
</dbReference>
<evidence type="ECO:0000256" key="6">
    <source>
        <dbReference type="ARBA" id="ARBA00022676"/>
    </source>
</evidence>
<comment type="caution">
    <text evidence="10">The sequence shown here is derived from an EMBL/GenBank/DDBJ whole genome shotgun (WGS) entry which is preliminary data.</text>
</comment>
<sequence length="728" mass="84995">MPEKKIIIVSNRLPVTIQREDGNLTFKPSAGGLATGLSSVYRQGNNLWIGWPGLYSQQEAEKDLITQNLRNDHMAPVFLTEEDVHEFYEGFSNKTLWPLFHYFTEYAQYQQVLWEAYERVNRKFCAQVLQYAGPDDVIWVHDYQLLLLPSMIREKLPNATIGFFQHIPFPSFEIFRLLPWRKQILEGMLGSDLIGFHTYDDMRHFLSSVSRILGHNNTMGLVKKENRLIQVDSFPMGIDYEKFARGTKDPQTIEKYKRYEKLLSDQKVIISIDRLDYSKGIKQRLKAMDIFFTRYPEYIGKVSLVLIVVPSRVKVDQYQALKEEIDTMVGWLNGKYSRMDWTPIHYFYRSFSFHGLSALYSSAEVALITPLRDGMNLVCKEFIASKLDKKGVLILSEMAGSAKELSEAILVNPNDIQQIVDAMYQALTMPEEEQIARNEEMQNKLKRYNIHRWVEMFMEQLEIVKQKQTELELRFIHKNNHQKLLDRYSAGKKRILFLDYDGTLRSFVKRPEDAKPDAELYQLLEQLASNPKNRVVIISGRDRHTLENWLGHLPVDLIAEHGVWLRGQGQEWHLIENLHQEWKEKIRHILEQYVDRTPGSFIEDKDYSLVWHYRKADVEFGALRSRELLSNMNYLIGNMNLQTMEGNKVIEIKNRDVNKGKAARKWLGETAWDFVMAIGDDVTDEDTFIEMPEGAYTIKVGFTSSNAKYNIKSTQEVRHLLKAMAEQS</sequence>
<organism evidence="10 11">
    <name type="scientific">Rapidithrix thailandica</name>
    <dbReference type="NCBI Taxonomy" id="413964"/>
    <lineage>
        <taxon>Bacteria</taxon>
        <taxon>Pseudomonadati</taxon>
        <taxon>Bacteroidota</taxon>
        <taxon>Cytophagia</taxon>
        <taxon>Cytophagales</taxon>
        <taxon>Flammeovirgaceae</taxon>
        <taxon>Rapidithrix</taxon>
    </lineage>
</organism>